<dbReference type="EnsemblMetazoa" id="GPAI037738-RA">
    <property type="protein sequence ID" value="GPAI037738-PA"/>
    <property type="gene ID" value="GPAI037738"/>
</dbReference>
<organism evidence="3 4">
    <name type="scientific">Glossina pallidipes</name>
    <name type="common">Tsetse fly</name>
    <dbReference type="NCBI Taxonomy" id="7398"/>
    <lineage>
        <taxon>Eukaryota</taxon>
        <taxon>Metazoa</taxon>
        <taxon>Ecdysozoa</taxon>
        <taxon>Arthropoda</taxon>
        <taxon>Hexapoda</taxon>
        <taxon>Insecta</taxon>
        <taxon>Pterygota</taxon>
        <taxon>Neoptera</taxon>
        <taxon>Endopterygota</taxon>
        <taxon>Diptera</taxon>
        <taxon>Brachycera</taxon>
        <taxon>Muscomorpha</taxon>
        <taxon>Hippoboscoidea</taxon>
        <taxon>Glossinidae</taxon>
        <taxon>Glossina</taxon>
    </lineage>
</organism>
<evidence type="ECO:0000256" key="2">
    <source>
        <dbReference type="SAM" id="Phobius"/>
    </source>
</evidence>
<evidence type="ECO:0000313" key="3">
    <source>
        <dbReference type="EnsemblMetazoa" id="GPAI037738-PA"/>
    </source>
</evidence>
<accession>A0A1B0A8J5</accession>
<protein>
    <submittedName>
        <fullName evidence="3">Uncharacterized protein</fullName>
    </submittedName>
</protein>
<dbReference type="Proteomes" id="UP000092445">
    <property type="component" value="Unassembled WGS sequence"/>
</dbReference>
<feature type="transmembrane region" description="Helical" evidence="2">
    <location>
        <begin position="70"/>
        <end position="86"/>
    </location>
</feature>
<proteinExistence type="predicted"/>
<name>A0A1B0A8J5_GLOPL</name>
<dbReference type="AlphaFoldDB" id="A0A1B0A8J5"/>
<feature type="compositionally biased region" description="Basic and acidic residues" evidence="1">
    <location>
        <begin position="9"/>
        <end position="22"/>
    </location>
</feature>
<sequence length="102" mass="11753">MSSQSPKFETVRKPNNRNEFRGVSRRTKLEIRKADEENESFAMIEMTQIIIYSCYFLPNIDFGSPSTPSALFVFGTSWGVLISIMHRQDVSLKKMRQTKSNA</sequence>
<evidence type="ECO:0000256" key="1">
    <source>
        <dbReference type="SAM" id="MobiDB-lite"/>
    </source>
</evidence>
<keyword evidence="4" id="KW-1185">Reference proteome</keyword>
<dbReference type="VEuPathDB" id="VectorBase:GPAI037738"/>
<keyword evidence="2" id="KW-0472">Membrane</keyword>
<evidence type="ECO:0000313" key="4">
    <source>
        <dbReference type="Proteomes" id="UP000092445"/>
    </source>
</evidence>
<feature type="region of interest" description="Disordered" evidence="1">
    <location>
        <begin position="1"/>
        <end position="22"/>
    </location>
</feature>
<keyword evidence="2" id="KW-0812">Transmembrane</keyword>
<reference evidence="4" key="1">
    <citation type="submission" date="2014-03" db="EMBL/GenBank/DDBJ databases">
        <authorList>
            <person name="Aksoy S."/>
            <person name="Warren W."/>
            <person name="Wilson R.K."/>
        </authorList>
    </citation>
    <scope>NUCLEOTIDE SEQUENCE [LARGE SCALE GENOMIC DNA]</scope>
    <source>
        <strain evidence="4">IAEA</strain>
    </source>
</reference>
<keyword evidence="2" id="KW-1133">Transmembrane helix</keyword>
<reference evidence="3" key="2">
    <citation type="submission" date="2020-05" db="UniProtKB">
        <authorList>
            <consortium name="EnsemblMetazoa"/>
        </authorList>
    </citation>
    <scope>IDENTIFICATION</scope>
    <source>
        <strain evidence="3">IAEA</strain>
    </source>
</reference>